<keyword evidence="2" id="KW-1185">Reference proteome</keyword>
<sequence length="497" mass="55689">MTALSKTQLANPEAIAALPEKVLQFGEGNFLRGFVDWMIHKLNEQNLFNGRVAVVQPIAQGLTPMLNEQDGLYTLLLRGIQNGQIVEEKDIISCISRGINPYEDFAAYLELAVSPDLRFVVSNTTEAGIAYSAEDRYDDAPPATFPGKLTVLLHKRFTAFNGAEDKGLVIIPCELIERNGDNLKKIVLRLAEEWNLGAGFISWIENSNYFLNTMVDRIVTGYPRDEIAALTEKLGYEDKLLNTAEIFHLWVIEGDKRFAEELPFHKVGLDVIWTDDMTPYRTRKVRILNGAHTMTVLAAYLYGLDTVKECMDDELIRSFMEKGIYNEVIPTLDLPDSELKAFAAAVTERFANPFIRHYLLSISLNSTSKFKTRVLPSILEYVNRKGELPKVLSFSLAALLAFYQGTELKDNALVGKRPAGNEYQINDDLPVLQMFASLWSKYDGSREAAGALVEEVLSHTEMWGKNLNEVEGFTALVSDYLHSILTNGVAATLKDVI</sequence>
<dbReference type="EMBL" id="JBJURJ010000010">
    <property type="protein sequence ID" value="MFM9329931.1"/>
    <property type="molecule type" value="Genomic_DNA"/>
</dbReference>
<protein>
    <submittedName>
        <fullName evidence="1">Tagaturonate reductase</fullName>
    </submittedName>
</protein>
<reference evidence="1" key="1">
    <citation type="submission" date="2024-12" db="EMBL/GenBank/DDBJ databases">
        <authorList>
            <person name="Wu N."/>
        </authorList>
    </citation>
    <scope>NUCLEOTIDE SEQUENCE</scope>
    <source>
        <strain evidence="1">P15</strain>
    </source>
</reference>
<gene>
    <name evidence="1" type="ORF">ACI1P1_16670</name>
</gene>
<proteinExistence type="predicted"/>
<dbReference type="Proteomes" id="UP001631969">
    <property type="component" value="Unassembled WGS sequence"/>
</dbReference>
<name>A0ACC7NYT2_9BACL</name>
<organism evidence="1 2">
    <name type="scientific">Paenibacillus mesotrionivorans</name>
    <dbReference type="NCBI Taxonomy" id="3160968"/>
    <lineage>
        <taxon>Bacteria</taxon>
        <taxon>Bacillati</taxon>
        <taxon>Bacillota</taxon>
        <taxon>Bacilli</taxon>
        <taxon>Bacillales</taxon>
        <taxon>Paenibacillaceae</taxon>
        <taxon>Paenibacillus</taxon>
    </lineage>
</organism>
<accession>A0ACC7NYT2</accession>
<comment type="caution">
    <text evidence="1">The sequence shown here is derived from an EMBL/GenBank/DDBJ whole genome shotgun (WGS) entry which is preliminary data.</text>
</comment>
<evidence type="ECO:0000313" key="1">
    <source>
        <dbReference type="EMBL" id="MFM9329931.1"/>
    </source>
</evidence>
<evidence type="ECO:0000313" key="2">
    <source>
        <dbReference type="Proteomes" id="UP001631969"/>
    </source>
</evidence>